<dbReference type="EMBL" id="BNJK01000002">
    <property type="protein sequence ID" value="GHO98737.1"/>
    <property type="molecule type" value="Genomic_DNA"/>
</dbReference>
<dbReference type="Proteomes" id="UP000597444">
    <property type="component" value="Unassembled WGS sequence"/>
</dbReference>
<evidence type="ECO:0000313" key="2">
    <source>
        <dbReference type="Proteomes" id="UP000597444"/>
    </source>
</evidence>
<dbReference type="AlphaFoldDB" id="A0A8J3N4Z0"/>
<dbReference type="InterPro" id="IPR015943">
    <property type="entry name" value="WD40/YVTN_repeat-like_dom_sf"/>
</dbReference>
<accession>A0A8J3N4Z0</accession>
<dbReference type="RefSeq" id="WP_220209434.1">
    <property type="nucleotide sequence ID" value="NZ_BNJK01000002.1"/>
</dbReference>
<sequence length="354" mass="39079">MLFYLHPTCHEALTLVHSHAGGSHRLTRWSLATTPATPLFQRFISWGECSYRANGQLFVASAGLSAPLDDGTFALVHIDPRDYLDEPILELCQWHDFSTVRTITFPTKFCAVCNPACSPDGCWLVANTAEHLILFDRLSGEVMSSCRAADYRGSGDSISALAFDAASRFVAGIIMFEGGGALSLWQLDPGEHPCPPPEESDATLPDQFRRTVTLSMLHRDLDQGDSPIPSDLTGYVAFSPDSRIVVFHLALEKNALLMAYEVVSGKRLWSAYQETSYLYPFVFAPGGKSLIAIDEKNKLRLYCCEDGSVLDQVSTGLVQPIEALAFNHDGTALWLATRETLVRYQLPVALTFFF</sequence>
<evidence type="ECO:0008006" key="3">
    <source>
        <dbReference type="Google" id="ProtNLM"/>
    </source>
</evidence>
<protein>
    <recommendedName>
        <fullName evidence="3">WD40 repeat domain-containing protein</fullName>
    </recommendedName>
</protein>
<dbReference type="InterPro" id="IPR011047">
    <property type="entry name" value="Quinoprotein_ADH-like_sf"/>
</dbReference>
<name>A0A8J3N4Z0_9CHLR</name>
<dbReference type="Gene3D" id="2.130.10.10">
    <property type="entry name" value="YVTN repeat-like/Quinoprotein amine dehydrogenase"/>
    <property type="match status" value="1"/>
</dbReference>
<gene>
    <name evidence="1" type="ORF">KSF_087850</name>
</gene>
<dbReference type="SUPFAM" id="SSF50998">
    <property type="entry name" value="Quinoprotein alcohol dehydrogenase-like"/>
    <property type="match status" value="1"/>
</dbReference>
<organism evidence="1 2">
    <name type="scientific">Reticulibacter mediterranei</name>
    <dbReference type="NCBI Taxonomy" id="2778369"/>
    <lineage>
        <taxon>Bacteria</taxon>
        <taxon>Bacillati</taxon>
        <taxon>Chloroflexota</taxon>
        <taxon>Ktedonobacteria</taxon>
        <taxon>Ktedonobacterales</taxon>
        <taxon>Reticulibacteraceae</taxon>
        <taxon>Reticulibacter</taxon>
    </lineage>
</organism>
<proteinExistence type="predicted"/>
<keyword evidence="2" id="KW-1185">Reference proteome</keyword>
<reference evidence="1" key="1">
    <citation type="submission" date="2020-10" db="EMBL/GenBank/DDBJ databases">
        <title>Taxonomic study of unclassified bacteria belonging to the class Ktedonobacteria.</title>
        <authorList>
            <person name="Yabe S."/>
            <person name="Wang C.M."/>
            <person name="Zheng Y."/>
            <person name="Sakai Y."/>
            <person name="Cavaletti L."/>
            <person name="Monciardini P."/>
            <person name="Donadio S."/>
        </authorList>
    </citation>
    <scope>NUCLEOTIDE SEQUENCE</scope>
    <source>
        <strain evidence="1">ID150040</strain>
    </source>
</reference>
<comment type="caution">
    <text evidence="1">The sequence shown here is derived from an EMBL/GenBank/DDBJ whole genome shotgun (WGS) entry which is preliminary data.</text>
</comment>
<evidence type="ECO:0000313" key="1">
    <source>
        <dbReference type="EMBL" id="GHO98737.1"/>
    </source>
</evidence>